<accession>A0A0F9CFF1</accession>
<evidence type="ECO:0000259" key="1">
    <source>
        <dbReference type="Pfam" id="PF01890"/>
    </source>
</evidence>
<dbReference type="Pfam" id="PF01890">
    <property type="entry name" value="CbiG_C"/>
    <property type="match status" value="1"/>
</dbReference>
<dbReference type="InterPro" id="IPR002750">
    <property type="entry name" value="CobE/GbiG_C"/>
</dbReference>
<proteinExistence type="predicted"/>
<feature type="domain" description="CobE/GbiG C-terminal" evidence="1">
    <location>
        <begin position="3"/>
        <end position="95"/>
    </location>
</feature>
<protein>
    <recommendedName>
        <fullName evidence="1">CobE/GbiG C-terminal domain-containing protein</fullName>
    </recommendedName>
</protein>
<comment type="caution">
    <text evidence="2">The sequence shown here is derived from an EMBL/GenBank/DDBJ whole genome shotgun (WGS) entry which is preliminary data.</text>
</comment>
<dbReference type="EMBL" id="LAZR01046942">
    <property type="protein sequence ID" value="KKK95366.1"/>
    <property type="molecule type" value="Genomic_DNA"/>
</dbReference>
<dbReference type="InterPro" id="IPR036518">
    <property type="entry name" value="CobE/GbiG_C_sf"/>
</dbReference>
<dbReference type="GO" id="GO:0009236">
    <property type="term" value="P:cobalamin biosynthetic process"/>
    <property type="evidence" value="ECO:0007669"/>
    <property type="project" value="InterPro"/>
</dbReference>
<gene>
    <name evidence="2" type="ORF">LCGC14_2673510</name>
</gene>
<name>A0A0F9CFF1_9ZZZZ</name>
<dbReference type="SUPFAM" id="SSF159664">
    <property type="entry name" value="CobE/GbiG C-terminal domain-like"/>
    <property type="match status" value="1"/>
</dbReference>
<evidence type="ECO:0000313" key="2">
    <source>
        <dbReference type="EMBL" id="KKK95366.1"/>
    </source>
</evidence>
<dbReference type="Gene3D" id="3.30.420.180">
    <property type="entry name" value="CobE/GbiG C-terminal domain"/>
    <property type="match status" value="1"/>
</dbReference>
<sequence length="129" mass="13643">MRMAGIGFRGAASVASLRDALARANPDGLKIDALVTEAAKARATVFRDFAQELGVPGLGITTEDLARMITPTQSARIEDRFGTGSLSEAAALAADPAVRPLRVTIAPPISLAPVNDCIFWAWIILPMRV</sequence>
<reference evidence="2" key="1">
    <citation type="journal article" date="2015" name="Nature">
        <title>Complex archaea that bridge the gap between prokaryotes and eukaryotes.</title>
        <authorList>
            <person name="Spang A."/>
            <person name="Saw J.H."/>
            <person name="Jorgensen S.L."/>
            <person name="Zaremba-Niedzwiedzka K."/>
            <person name="Martijn J."/>
            <person name="Lind A.E."/>
            <person name="van Eijk R."/>
            <person name="Schleper C."/>
            <person name="Guy L."/>
            <person name="Ettema T.J."/>
        </authorList>
    </citation>
    <scope>NUCLEOTIDE SEQUENCE</scope>
</reference>
<dbReference type="AlphaFoldDB" id="A0A0F9CFF1"/>
<organism evidence="2">
    <name type="scientific">marine sediment metagenome</name>
    <dbReference type="NCBI Taxonomy" id="412755"/>
    <lineage>
        <taxon>unclassified sequences</taxon>
        <taxon>metagenomes</taxon>
        <taxon>ecological metagenomes</taxon>
    </lineage>
</organism>